<dbReference type="PANTHER" id="PTHR45655">
    <property type="entry name" value="GUANYLATE CYCLASE SOLUBLE SUBUNIT BETA-2"/>
    <property type="match status" value="1"/>
</dbReference>
<dbReference type="PANTHER" id="PTHR45655:SF10">
    <property type="entry name" value="SOLUBLE GUANYLATE CYCLASE 88E"/>
    <property type="match status" value="1"/>
</dbReference>
<evidence type="ECO:0000313" key="6">
    <source>
        <dbReference type="EMBL" id="CAF2848474.1"/>
    </source>
</evidence>
<feature type="domain" description="Heme NO-binding" evidence="4">
    <location>
        <begin position="3"/>
        <end position="119"/>
    </location>
</feature>
<dbReference type="InterPro" id="IPR038158">
    <property type="entry name" value="H-NOX_domain_sf"/>
</dbReference>
<dbReference type="InterPro" id="IPR042463">
    <property type="entry name" value="HNOB_dom_associated_sf"/>
</dbReference>
<dbReference type="GO" id="GO:0020037">
    <property type="term" value="F:heme binding"/>
    <property type="evidence" value="ECO:0007669"/>
    <property type="project" value="InterPro"/>
</dbReference>
<dbReference type="Gene3D" id="3.30.450.260">
    <property type="entry name" value="Haem NO binding associated domain"/>
    <property type="match status" value="1"/>
</dbReference>
<dbReference type="GO" id="GO:0038060">
    <property type="term" value="P:nitric oxide-cGMP-mediated signaling"/>
    <property type="evidence" value="ECO:0007669"/>
    <property type="project" value="TreeGrafter"/>
</dbReference>
<accession>A0A7R8CKF9</accession>
<dbReference type="Proteomes" id="UP000675881">
    <property type="component" value="Chromosome 14"/>
</dbReference>
<dbReference type="OrthoDB" id="6127067at2759"/>
<protein>
    <recommendedName>
        <fullName evidence="1">guanylate cyclase</fullName>
        <ecNumber evidence="1">4.6.1.2</ecNumber>
    </recommendedName>
</protein>
<dbReference type="InterPro" id="IPR024096">
    <property type="entry name" value="NO_sig/Golgi_transp_ligand-bd"/>
</dbReference>
<dbReference type="GO" id="GO:0070026">
    <property type="term" value="F:nitric oxide binding"/>
    <property type="evidence" value="ECO:0007669"/>
    <property type="project" value="TreeGrafter"/>
</dbReference>
<sequence length="253" mass="29106">MVGKLSKKATLLLGITEEELFENIGNYFVEFVGSFGYGDVLALLGRQLRDFLNGLDNLHEYIKFSYPRIRAPSYFCCEETETGLVLLYRSKRKGLSYYTIGQLKSVAEKLYQLDLKIKVMKEEIIADSTEVSFKLEFDNRPADKRMTALIREEARLPAVSSALLYDIFPFLIIFGENMIAQTIGRSLMQIMPDLFGKKITDFFEMVRPMIPFTYKLILSARNNVFEILAIDRNPDAEDTIHSEIVQTFVSRDK</sequence>
<dbReference type="InterPro" id="IPR011645">
    <property type="entry name" value="HNOB_dom_associated"/>
</dbReference>
<dbReference type="Gene3D" id="3.90.1520.10">
    <property type="entry name" value="H-NOX domain"/>
    <property type="match status" value="1"/>
</dbReference>
<dbReference type="SUPFAM" id="SSF111126">
    <property type="entry name" value="Ligand-binding domain in the NO signalling and Golgi transport"/>
    <property type="match status" value="1"/>
</dbReference>
<dbReference type="GO" id="GO:0019826">
    <property type="term" value="F:oxygen sensor activity"/>
    <property type="evidence" value="ECO:0007669"/>
    <property type="project" value="TreeGrafter"/>
</dbReference>
<evidence type="ECO:0000259" key="4">
    <source>
        <dbReference type="Pfam" id="PF07700"/>
    </source>
</evidence>
<reference evidence="6" key="1">
    <citation type="submission" date="2021-02" db="EMBL/GenBank/DDBJ databases">
        <authorList>
            <person name="Bekaert M."/>
        </authorList>
    </citation>
    <scope>NUCLEOTIDE SEQUENCE</scope>
    <source>
        <strain evidence="6">IoA-00</strain>
    </source>
</reference>
<evidence type="ECO:0000256" key="3">
    <source>
        <dbReference type="ARBA" id="ARBA00023293"/>
    </source>
</evidence>
<dbReference type="GO" id="GO:0000166">
    <property type="term" value="F:nucleotide binding"/>
    <property type="evidence" value="ECO:0007669"/>
    <property type="project" value="UniProtKB-KW"/>
</dbReference>
<keyword evidence="3" id="KW-0141">cGMP biosynthesis</keyword>
<keyword evidence="6" id="KW-0456">Lyase</keyword>
<evidence type="ECO:0000259" key="5">
    <source>
        <dbReference type="Pfam" id="PF07701"/>
    </source>
</evidence>
<proteinExistence type="predicted"/>
<evidence type="ECO:0000313" key="7">
    <source>
        <dbReference type="Proteomes" id="UP000675881"/>
    </source>
</evidence>
<keyword evidence="7" id="KW-1185">Reference proteome</keyword>
<dbReference type="Pfam" id="PF07700">
    <property type="entry name" value="HNOB"/>
    <property type="match status" value="1"/>
</dbReference>
<evidence type="ECO:0000256" key="2">
    <source>
        <dbReference type="ARBA" id="ARBA00022741"/>
    </source>
</evidence>
<dbReference type="GO" id="GO:0008074">
    <property type="term" value="C:guanylate cyclase complex, soluble"/>
    <property type="evidence" value="ECO:0007669"/>
    <property type="project" value="TreeGrafter"/>
</dbReference>
<evidence type="ECO:0000256" key="1">
    <source>
        <dbReference type="ARBA" id="ARBA00012202"/>
    </source>
</evidence>
<dbReference type="EC" id="4.6.1.2" evidence="1"/>
<name>A0A7R8CKF9_LEPSM</name>
<dbReference type="Pfam" id="PF07701">
    <property type="entry name" value="HNOBA"/>
    <property type="match status" value="1"/>
</dbReference>
<organism evidence="6 7">
    <name type="scientific">Lepeophtheirus salmonis</name>
    <name type="common">Salmon louse</name>
    <name type="synonym">Caligus salmonis</name>
    <dbReference type="NCBI Taxonomy" id="72036"/>
    <lineage>
        <taxon>Eukaryota</taxon>
        <taxon>Metazoa</taxon>
        <taxon>Ecdysozoa</taxon>
        <taxon>Arthropoda</taxon>
        <taxon>Crustacea</taxon>
        <taxon>Multicrustacea</taxon>
        <taxon>Hexanauplia</taxon>
        <taxon>Copepoda</taxon>
        <taxon>Siphonostomatoida</taxon>
        <taxon>Caligidae</taxon>
        <taxon>Lepeophtheirus</taxon>
    </lineage>
</organism>
<dbReference type="InterPro" id="IPR011644">
    <property type="entry name" value="Heme_NO-bd"/>
</dbReference>
<dbReference type="EMBL" id="HG994593">
    <property type="protein sequence ID" value="CAF2848474.1"/>
    <property type="molecule type" value="Genomic_DNA"/>
</dbReference>
<feature type="domain" description="Haem NO binding associated" evidence="5">
    <location>
        <begin position="158"/>
        <end position="239"/>
    </location>
</feature>
<dbReference type="AlphaFoldDB" id="A0A7R8CKF9"/>
<dbReference type="GO" id="GO:0004383">
    <property type="term" value="F:guanylate cyclase activity"/>
    <property type="evidence" value="ECO:0007669"/>
    <property type="project" value="UniProtKB-EC"/>
</dbReference>
<gene>
    <name evidence="6" type="ORF">LSAA_5195</name>
</gene>
<dbReference type="GO" id="GO:0070482">
    <property type="term" value="P:response to oxygen levels"/>
    <property type="evidence" value="ECO:0007669"/>
    <property type="project" value="TreeGrafter"/>
</dbReference>
<keyword evidence="2" id="KW-0547">Nucleotide-binding</keyword>